<reference evidence="1 2" key="1">
    <citation type="submission" date="2019-07" db="EMBL/GenBank/DDBJ databases">
        <title>Whole genome shotgun sequence of Reyranella soli NBRC 108950.</title>
        <authorList>
            <person name="Hosoyama A."/>
            <person name="Uohara A."/>
            <person name="Ohji S."/>
            <person name="Ichikawa N."/>
        </authorList>
    </citation>
    <scope>NUCLEOTIDE SEQUENCE [LARGE SCALE GENOMIC DNA]</scope>
    <source>
        <strain evidence="1 2">NBRC 108950</strain>
    </source>
</reference>
<keyword evidence="2" id="KW-1185">Reference proteome</keyword>
<evidence type="ECO:0008006" key="3">
    <source>
        <dbReference type="Google" id="ProtNLM"/>
    </source>
</evidence>
<comment type="caution">
    <text evidence="1">The sequence shown here is derived from an EMBL/GenBank/DDBJ whole genome shotgun (WGS) entry which is preliminary data.</text>
</comment>
<sequence length="168" mass="18183">MYDAAVTPCVQQLGALVGIIDKAAAHCAANKIEESALLQDRLYPDMFCLARQIRQSADFGMNTGARLAGVTPPATPAVDDTSFAAAKARVETALGFAKSLTRAQVDGAEGKTIAWTAGGNERKLKGNDYVQQFALPNFYFFVTTTYDILRHRGVPIGKRDFLGPINWL</sequence>
<evidence type="ECO:0000313" key="1">
    <source>
        <dbReference type="EMBL" id="GEP62228.1"/>
    </source>
</evidence>
<dbReference type="InterPro" id="IPR018531">
    <property type="entry name" value="DUF1993"/>
</dbReference>
<dbReference type="PANTHER" id="PTHR36922:SF1">
    <property type="entry name" value="DUF1993 DOMAIN-CONTAINING PROTEIN"/>
    <property type="match status" value="1"/>
</dbReference>
<gene>
    <name evidence="1" type="ORF">RSO01_93940</name>
</gene>
<name>A0A512NTE5_9HYPH</name>
<dbReference type="Pfam" id="PF09351">
    <property type="entry name" value="DUF1993"/>
    <property type="match status" value="1"/>
</dbReference>
<dbReference type="SUPFAM" id="SSF109854">
    <property type="entry name" value="DinB/YfiT-like putative metalloenzymes"/>
    <property type="match status" value="1"/>
</dbReference>
<protein>
    <recommendedName>
        <fullName evidence="3">DUF1993 domain-containing protein</fullName>
    </recommendedName>
</protein>
<accession>A0A512NTE5</accession>
<dbReference type="EMBL" id="BKAJ01000393">
    <property type="protein sequence ID" value="GEP62228.1"/>
    <property type="molecule type" value="Genomic_DNA"/>
</dbReference>
<dbReference type="OrthoDB" id="338237at2"/>
<dbReference type="InterPro" id="IPR034660">
    <property type="entry name" value="DinB/YfiT-like"/>
</dbReference>
<organism evidence="1 2">
    <name type="scientific">Reyranella soli</name>
    <dbReference type="NCBI Taxonomy" id="1230389"/>
    <lineage>
        <taxon>Bacteria</taxon>
        <taxon>Pseudomonadati</taxon>
        <taxon>Pseudomonadota</taxon>
        <taxon>Alphaproteobacteria</taxon>
        <taxon>Hyphomicrobiales</taxon>
        <taxon>Reyranellaceae</taxon>
        <taxon>Reyranella</taxon>
    </lineage>
</organism>
<dbReference type="PANTHER" id="PTHR36922">
    <property type="entry name" value="BLL2446 PROTEIN"/>
    <property type="match status" value="1"/>
</dbReference>
<evidence type="ECO:0000313" key="2">
    <source>
        <dbReference type="Proteomes" id="UP000321058"/>
    </source>
</evidence>
<dbReference type="Gene3D" id="1.20.120.450">
    <property type="entry name" value="dinb family like domain"/>
    <property type="match status" value="1"/>
</dbReference>
<proteinExistence type="predicted"/>
<dbReference type="AlphaFoldDB" id="A0A512NTE5"/>
<dbReference type="Proteomes" id="UP000321058">
    <property type="component" value="Unassembled WGS sequence"/>
</dbReference>